<dbReference type="PANTHER" id="PTHR24148">
    <property type="entry name" value="ANKYRIN REPEAT DOMAIN-CONTAINING PROTEIN 39 HOMOLOG-RELATED"/>
    <property type="match status" value="1"/>
</dbReference>
<reference evidence="3" key="1">
    <citation type="journal article" date="2020" name="Stud. Mycol.">
        <title>101 Dothideomycetes genomes: a test case for predicting lifestyles and emergence of pathogens.</title>
        <authorList>
            <person name="Haridas S."/>
            <person name="Albert R."/>
            <person name="Binder M."/>
            <person name="Bloem J."/>
            <person name="Labutti K."/>
            <person name="Salamov A."/>
            <person name="Andreopoulos B."/>
            <person name="Baker S."/>
            <person name="Barry K."/>
            <person name="Bills G."/>
            <person name="Bluhm B."/>
            <person name="Cannon C."/>
            <person name="Castanera R."/>
            <person name="Culley D."/>
            <person name="Daum C."/>
            <person name="Ezra D."/>
            <person name="Gonzalez J."/>
            <person name="Henrissat B."/>
            <person name="Kuo A."/>
            <person name="Liang C."/>
            <person name="Lipzen A."/>
            <person name="Lutzoni F."/>
            <person name="Magnuson J."/>
            <person name="Mondo S."/>
            <person name="Nolan M."/>
            <person name="Ohm R."/>
            <person name="Pangilinan J."/>
            <person name="Park H.-J."/>
            <person name="Ramirez L."/>
            <person name="Alfaro M."/>
            <person name="Sun H."/>
            <person name="Tritt A."/>
            <person name="Yoshinaga Y."/>
            <person name="Zwiers L.-H."/>
            <person name="Turgeon B."/>
            <person name="Goodwin S."/>
            <person name="Spatafora J."/>
            <person name="Crous P."/>
            <person name="Grigoriev I."/>
        </authorList>
    </citation>
    <scope>NUCLEOTIDE SEQUENCE</scope>
    <source>
        <strain evidence="3">CBS 110217</strain>
    </source>
</reference>
<dbReference type="PANTHER" id="PTHR24148:SF77">
    <property type="entry name" value="HETEROKARYON INCOMPATIBILITY DOMAIN-CONTAINING PROTEIN"/>
    <property type="match status" value="1"/>
</dbReference>
<evidence type="ECO:0000313" key="4">
    <source>
        <dbReference type="Proteomes" id="UP000799777"/>
    </source>
</evidence>
<name>A0A9P4GX22_9PLEO</name>
<evidence type="ECO:0000259" key="2">
    <source>
        <dbReference type="Pfam" id="PF06985"/>
    </source>
</evidence>
<keyword evidence="4" id="KW-1185">Reference proteome</keyword>
<feature type="region of interest" description="Disordered" evidence="1">
    <location>
        <begin position="316"/>
        <end position="336"/>
    </location>
</feature>
<proteinExistence type="predicted"/>
<dbReference type="EMBL" id="ML978344">
    <property type="protein sequence ID" value="KAF2023501.1"/>
    <property type="molecule type" value="Genomic_DNA"/>
</dbReference>
<feature type="compositionally biased region" description="Polar residues" evidence="1">
    <location>
        <begin position="443"/>
        <end position="466"/>
    </location>
</feature>
<accession>A0A9P4GX22</accession>
<feature type="region of interest" description="Disordered" evidence="1">
    <location>
        <begin position="430"/>
        <end position="466"/>
    </location>
</feature>
<dbReference type="Proteomes" id="UP000799777">
    <property type="component" value="Unassembled WGS sequence"/>
</dbReference>
<dbReference type="InterPro" id="IPR010730">
    <property type="entry name" value="HET"/>
</dbReference>
<protein>
    <recommendedName>
        <fullName evidence="2">Heterokaryon incompatibility domain-containing protein</fullName>
    </recommendedName>
</protein>
<gene>
    <name evidence="3" type="ORF">EK21DRAFT_118697</name>
</gene>
<dbReference type="Pfam" id="PF06985">
    <property type="entry name" value="HET"/>
    <property type="match status" value="1"/>
</dbReference>
<dbReference type="AlphaFoldDB" id="A0A9P4GX22"/>
<comment type="caution">
    <text evidence="3">The sequence shown here is derived from an EMBL/GenBank/DDBJ whole genome shotgun (WGS) entry which is preliminary data.</text>
</comment>
<feature type="domain" description="Heterokaryon incompatibility" evidence="2">
    <location>
        <begin position="46"/>
        <end position="120"/>
    </location>
</feature>
<evidence type="ECO:0000256" key="1">
    <source>
        <dbReference type="SAM" id="MobiDB-lite"/>
    </source>
</evidence>
<dbReference type="InterPro" id="IPR052895">
    <property type="entry name" value="HetReg/Transcr_Mod"/>
</dbReference>
<feature type="region of interest" description="Disordered" evidence="1">
    <location>
        <begin position="358"/>
        <end position="403"/>
    </location>
</feature>
<organism evidence="3 4">
    <name type="scientific">Setomelanomma holmii</name>
    <dbReference type="NCBI Taxonomy" id="210430"/>
    <lineage>
        <taxon>Eukaryota</taxon>
        <taxon>Fungi</taxon>
        <taxon>Dikarya</taxon>
        <taxon>Ascomycota</taxon>
        <taxon>Pezizomycotina</taxon>
        <taxon>Dothideomycetes</taxon>
        <taxon>Pleosporomycetidae</taxon>
        <taxon>Pleosporales</taxon>
        <taxon>Pleosporineae</taxon>
        <taxon>Phaeosphaeriaceae</taxon>
        <taxon>Setomelanomma</taxon>
    </lineage>
</organism>
<evidence type="ECO:0000313" key="3">
    <source>
        <dbReference type="EMBL" id="KAF2023501.1"/>
    </source>
</evidence>
<sequence>MPALLRRNRKSACLELKYDNPSQPNWSFATPRQMGADSTGQAGVDFIALSYEWGELEQQMPYSIEIDGYDFPVRENLMHFLNVFPEHRKHRELPAVLWIDSICIDQTDSQEKADQIRMIQETVLGRQWFIACGNDIVDGEQLCSIVFSTETSVARYFIRWRMSKASKFLDERRRYWNYGAASLFDLMLHFFELEATYTVDKVRALLALCSESSAAERLHTLLEQHSAAFDSDINLRKVICKELNRLFTPSPTGLWELEMHADRKTFLDAVLEISKAGPDLLVVARLLASRMEIFPASYSAWQRSAVKRLDIRASAETDQAGRHVSPAANAITTSRDRNHTQWLRSTVLEPQRAKVPSLGYLPSTPHAIPGSTHYRSARMRPSQRDSPTGLSGNMRLASLDFNPSEPGMNVQRLHFSSLLTLPGGMYLDGTSMSDSLKPDESNVLGTGQDASKSNCASAGGSTSPSNDVLEAIQRFAREVDALRAEIQTTQTHQSD</sequence>
<dbReference type="OrthoDB" id="3677409at2759"/>